<evidence type="ECO:0000256" key="1">
    <source>
        <dbReference type="SAM" id="Coils"/>
    </source>
</evidence>
<dbReference type="Pfam" id="PF26434">
    <property type="entry name" value="YAG7_C"/>
    <property type="match status" value="1"/>
</dbReference>
<name>A0AAV9PFH5_9PEZI</name>
<sequence length="553" mass="57375">MDALPAQSRPAESKSAKKKRAKAEGGANGSVSLTAVPNMNSKEDSSVDAKADSDGSYEHPYIKELNKQIRNTHKKLGGMQKVDAVMAENPNTSLDDLVAQRKINNDQKASVLKKPQLQQQLAQLEEQISQYRKFAAEFQDQLSKQKEDLTSQHVKEVEKLREELSNEGKTVGLVELRSKLLTLSQFLRLAAAKRGVPEEAETQEGYAFEGALLGVYGGDEKAVDTALKLIDGADEQVPNVDGHPTTVKYSEIKQSAVVHAPYSAEENWVDSVAEATSAGAQPGETDPTIAHAGLNELDTSAQSNGVTPAGADEPLTSPPQAGAGDEAGNAAGDRWDTAVAGADAKGSNDGLEMVARPSDEVDVPNPSGLPADALQESSGNAWADEQPDYSDPPAGFVPGAGGAGTGEVAADDVKATMAAGEPQVDASWAAASEPAQPLAAGGWADGDAAAGAVPGQEEGDGFQSVPGRRGGRGGRGRGDGEFRGRGRGRGGFRGDGEFRGRGRGGFRGGRGEGEFRGRGRGMRGDGEFRGRGGRGREPAGPRGGAEGAALGAS</sequence>
<comment type="caution">
    <text evidence="4">The sequence shown here is derived from an EMBL/GenBank/DDBJ whole genome shotgun (WGS) entry which is preliminary data.</text>
</comment>
<accession>A0AAV9PFH5</accession>
<feature type="compositionally biased region" description="Basic and acidic residues" evidence="2">
    <location>
        <begin position="509"/>
        <end position="539"/>
    </location>
</feature>
<evidence type="ECO:0000259" key="3">
    <source>
        <dbReference type="Pfam" id="PF26434"/>
    </source>
</evidence>
<feature type="compositionally biased region" description="Basic and acidic residues" evidence="2">
    <location>
        <begin position="41"/>
        <end position="58"/>
    </location>
</feature>
<evidence type="ECO:0000313" key="4">
    <source>
        <dbReference type="EMBL" id="KAK5172619.1"/>
    </source>
</evidence>
<feature type="compositionally biased region" description="Low complexity" evidence="2">
    <location>
        <begin position="321"/>
        <end position="332"/>
    </location>
</feature>
<proteinExistence type="predicted"/>
<dbReference type="RefSeq" id="XP_064661337.1">
    <property type="nucleotide sequence ID" value="XM_064799998.1"/>
</dbReference>
<evidence type="ECO:0000256" key="2">
    <source>
        <dbReference type="SAM" id="MobiDB-lite"/>
    </source>
</evidence>
<protein>
    <recommendedName>
        <fullName evidence="3">YAG7-like dimerisation domain-containing protein</fullName>
    </recommendedName>
</protein>
<feature type="region of interest" description="Disordered" evidence="2">
    <location>
        <begin position="299"/>
        <end position="553"/>
    </location>
</feature>
<keyword evidence="1" id="KW-0175">Coiled coil</keyword>
<feature type="compositionally biased region" description="Polar residues" evidence="2">
    <location>
        <begin position="29"/>
        <end position="40"/>
    </location>
</feature>
<dbReference type="AlphaFoldDB" id="A0AAV9PFH5"/>
<dbReference type="Proteomes" id="UP001337655">
    <property type="component" value="Unassembled WGS sequence"/>
</dbReference>
<dbReference type="EMBL" id="JAVRRT010000004">
    <property type="protein sequence ID" value="KAK5172619.1"/>
    <property type="molecule type" value="Genomic_DNA"/>
</dbReference>
<dbReference type="InterPro" id="IPR058602">
    <property type="entry name" value="YAG7_dimerisation_dom"/>
</dbReference>
<feature type="domain" description="YAG7-like dimerisation" evidence="3">
    <location>
        <begin position="175"/>
        <end position="256"/>
    </location>
</feature>
<keyword evidence="5" id="KW-1185">Reference proteome</keyword>
<feature type="coiled-coil region" evidence="1">
    <location>
        <begin position="114"/>
        <end position="141"/>
    </location>
</feature>
<dbReference type="GeneID" id="89924086"/>
<feature type="compositionally biased region" description="Low complexity" evidence="2">
    <location>
        <begin position="429"/>
        <end position="452"/>
    </location>
</feature>
<feature type="region of interest" description="Disordered" evidence="2">
    <location>
        <begin position="1"/>
        <end position="58"/>
    </location>
</feature>
<evidence type="ECO:0000313" key="5">
    <source>
        <dbReference type="Proteomes" id="UP001337655"/>
    </source>
</evidence>
<gene>
    <name evidence="4" type="ORF">LTR77_002739</name>
</gene>
<reference evidence="4 5" key="1">
    <citation type="submission" date="2023-08" db="EMBL/GenBank/DDBJ databases">
        <title>Black Yeasts Isolated from many extreme environments.</title>
        <authorList>
            <person name="Coleine C."/>
            <person name="Stajich J.E."/>
            <person name="Selbmann L."/>
        </authorList>
    </citation>
    <scope>NUCLEOTIDE SEQUENCE [LARGE SCALE GENOMIC DNA]</scope>
    <source>
        <strain evidence="4 5">CCFEE 5935</strain>
    </source>
</reference>
<organism evidence="4 5">
    <name type="scientific">Saxophila tyrrhenica</name>
    <dbReference type="NCBI Taxonomy" id="1690608"/>
    <lineage>
        <taxon>Eukaryota</taxon>
        <taxon>Fungi</taxon>
        <taxon>Dikarya</taxon>
        <taxon>Ascomycota</taxon>
        <taxon>Pezizomycotina</taxon>
        <taxon>Dothideomycetes</taxon>
        <taxon>Dothideomycetidae</taxon>
        <taxon>Mycosphaerellales</taxon>
        <taxon>Extremaceae</taxon>
        <taxon>Saxophila</taxon>
    </lineage>
</organism>